<dbReference type="AlphaFoldDB" id="A0A9N9XJZ2"/>
<dbReference type="InterPro" id="IPR030127">
    <property type="entry name" value="MTSS1/MTSS2"/>
</dbReference>
<name>A0A9N9XJZ2_PHYSR</name>
<feature type="compositionally biased region" description="Low complexity" evidence="1">
    <location>
        <begin position="264"/>
        <end position="288"/>
    </location>
</feature>
<feature type="compositionally biased region" description="Low complexity" evidence="1">
    <location>
        <begin position="448"/>
        <end position="457"/>
    </location>
</feature>
<accession>A0A9N9XJZ2</accession>
<evidence type="ECO:0000313" key="4">
    <source>
        <dbReference type="Proteomes" id="UP001153712"/>
    </source>
</evidence>
<dbReference type="GO" id="GO:0030031">
    <property type="term" value="P:cell projection assembly"/>
    <property type="evidence" value="ECO:0007669"/>
    <property type="project" value="TreeGrafter"/>
</dbReference>
<evidence type="ECO:0000259" key="2">
    <source>
        <dbReference type="PROSITE" id="PS51338"/>
    </source>
</evidence>
<dbReference type="PANTHER" id="PTHR15708:SF4">
    <property type="entry name" value="FI21477P1-RELATED"/>
    <property type="match status" value="1"/>
</dbReference>
<dbReference type="GO" id="GO:0015629">
    <property type="term" value="C:actin cytoskeleton"/>
    <property type="evidence" value="ECO:0007669"/>
    <property type="project" value="TreeGrafter"/>
</dbReference>
<dbReference type="PROSITE" id="PS51338">
    <property type="entry name" value="IMD"/>
    <property type="match status" value="1"/>
</dbReference>
<feature type="compositionally biased region" description="Polar residues" evidence="1">
    <location>
        <begin position="316"/>
        <end position="329"/>
    </location>
</feature>
<organism evidence="3 4">
    <name type="scientific">Phyllotreta striolata</name>
    <name type="common">Striped flea beetle</name>
    <name type="synonym">Crioceris striolata</name>
    <dbReference type="NCBI Taxonomy" id="444603"/>
    <lineage>
        <taxon>Eukaryota</taxon>
        <taxon>Metazoa</taxon>
        <taxon>Ecdysozoa</taxon>
        <taxon>Arthropoda</taxon>
        <taxon>Hexapoda</taxon>
        <taxon>Insecta</taxon>
        <taxon>Pterygota</taxon>
        <taxon>Neoptera</taxon>
        <taxon>Endopterygota</taxon>
        <taxon>Coleoptera</taxon>
        <taxon>Polyphaga</taxon>
        <taxon>Cucujiformia</taxon>
        <taxon>Chrysomeloidea</taxon>
        <taxon>Chrysomelidae</taxon>
        <taxon>Galerucinae</taxon>
        <taxon>Alticini</taxon>
        <taxon>Phyllotreta</taxon>
    </lineage>
</organism>
<dbReference type="Proteomes" id="UP001153712">
    <property type="component" value="Chromosome 1"/>
</dbReference>
<feature type="compositionally biased region" description="Polar residues" evidence="1">
    <location>
        <begin position="296"/>
        <end position="306"/>
    </location>
</feature>
<dbReference type="Gene3D" id="1.20.1270.60">
    <property type="entry name" value="Arfaptin homology (AH) domain/BAR domain"/>
    <property type="match status" value="1"/>
</dbReference>
<dbReference type="SUPFAM" id="SSF103657">
    <property type="entry name" value="BAR/IMD domain-like"/>
    <property type="match status" value="1"/>
</dbReference>
<protein>
    <recommendedName>
        <fullName evidence="2">IMD domain-containing protein</fullName>
    </recommendedName>
</protein>
<reference evidence="3" key="1">
    <citation type="submission" date="2022-01" db="EMBL/GenBank/DDBJ databases">
        <authorList>
            <person name="King R."/>
        </authorList>
    </citation>
    <scope>NUCLEOTIDE SEQUENCE</scope>
</reference>
<feature type="compositionally biased region" description="Low complexity" evidence="1">
    <location>
        <begin position="344"/>
        <end position="373"/>
    </location>
</feature>
<feature type="region of interest" description="Disordered" evidence="1">
    <location>
        <begin position="426"/>
        <end position="461"/>
    </location>
</feature>
<feature type="compositionally biased region" description="Polar residues" evidence="1">
    <location>
        <begin position="426"/>
        <end position="442"/>
    </location>
</feature>
<dbReference type="GO" id="GO:0007009">
    <property type="term" value="P:plasma membrane organization"/>
    <property type="evidence" value="ECO:0007669"/>
    <property type="project" value="InterPro"/>
</dbReference>
<feature type="region of interest" description="Disordered" evidence="1">
    <location>
        <begin position="774"/>
        <end position="812"/>
    </location>
</feature>
<evidence type="ECO:0000313" key="3">
    <source>
        <dbReference type="EMBL" id="CAG9854552.1"/>
    </source>
</evidence>
<evidence type="ECO:0000256" key="1">
    <source>
        <dbReference type="SAM" id="MobiDB-lite"/>
    </source>
</evidence>
<feature type="domain" description="IMD" evidence="2">
    <location>
        <begin position="1"/>
        <end position="251"/>
    </location>
</feature>
<proteinExistence type="predicted"/>
<keyword evidence="4" id="KW-1185">Reference proteome</keyword>
<feature type="compositionally biased region" description="Basic and acidic residues" evidence="1">
    <location>
        <begin position="550"/>
        <end position="559"/>
    </location>
</feature>
<dbReference type="InterPro" id="IPR027267">
    <property type="entry name" value="AH/BAR_dom_sf"/>
</dbReference>
<feature type="region of interest" description="Disordered" evidence="1">
    <location>
        <begin position="664"/>
        <end position="701"/>
    </location>
</feature>
<dbReference type="Pfam" id="PF08397">
    <property type="entry name" value="IMD"/>
    <property type="match status" value="1"/>
</dbReference>
<feature type="compositionally biased region" description="Low complexity" evidence="1">
    <location>
        <begin position="560"/>
        <end position="573"/>
    </location>
</feature>
<dbReference type="PANTHER" id="PTHR15708">
    <property type="entry name" value="ACTIN BUNDLING/MISSING IN METASTASIS-RELATED"/>
    <property type="match status" value="1"/>
</dbReference>
<feature type="compositionally biased region" description="Low complexity" evidence="1">
    <location>
        <begin position="611"/>
        <end position="624"/>
    </location>
</feature>
<feature type="region of interest" description="Disordered" evidence="1">
    <location>
        <begin position="526"/>
        <end position="629"/>
    </location>
</feature>
<dbReference type="InterPro" id="IPR013606">
    <property type="entry name" value="I-BAR_dom"/>
</dbReference>
<dbReference type="GO" id="GO:0009898">
    <property type="term" value="C:cytoplasmic side of plasma membrane"/>
    <property type="evidence" value="ECO:0007669"/>
    <property type="project" value="TreeGrafter"/>
</dbReference>
<feature type="region of interest" description="Disordered" evidence="1">
    <location>
        <begin position="251"/>
        <end position="373"/>
    </location>
</feature>
<dbReference type="EMBL" id="OU900094">
    <property type="protein sequence ID" value="CAG9854552.1"/>
    <property type="molecule type" value="Genomic_DNA"/>
</dbReference>
<sequence length="882" mass="95733">MDGTMERETGALGGLFQQIIQDMKNGMPLWEDFITKATKLHSSLKATILAVTAYLDSFQKIADSATNTRGATRDIGTALTRICLRHKAVENRLKNFTCVIMECLILPLQEKLEEWKKIVINLDKDHARDYKRARAELKKRSTDTLRLQKKLKKGVGGDVQKRFECGLQDVTERRQLLEETEKHALRAALVEERTRFCSFVGLLKPVVDEEIAMLSEMGHLQEAVQQLEKHTSDPKTLPPASEQVIADLKSSDGGWSFQTPPSSPSSLGSRKSSMCSISSINSSSSGSSKSHHSPSHPWQRSLSQPVGRSGTMRVRSVSSQDSGFMSQDTLFPRPPSAFSSVQVSNMSEHSNNSSSSSTPCTPFPAGGAPTTTATWPNLQETIQFERAASAIINDRPHTISSAYEKGHQRPPLTVYTFQAPEQTISQPASPVISTPTDATSNIVPPKSPASSIKSLSKPPLPVRCSSLERPSGPNVPAKTIAQGVRVLPPGAELSVLKKPSPLPSHLSKSLPQPTYANMHELMAAAAAAAGKNQEKTFPPPPVEFTSPPDKPNEGEKESSTSESSLESSSGYGSQTTFTTDDVHHFENMGAGTLRVLRRGSVQNQKPPPPIRRTSSITNTSSIGSLENLPPPPAFLLEPNEQAKVAGKSIKVAETVKALTELNHTPASPNTVRRMSTSSQNLYQTSQNVHQQPSQYQTSHAQYSQGQTFSTFQSQSKVSYVSQSGGVVYAQPVQVIGGSPNAMRRIHNLRSQSADRKSDGPGGVSSNFIASLSAKLTPNLSPKSTRRLSEDRTPTNSPINKYPGQKAGPGQSFLDSLNAKLSQQSAVSPQPAQLKTNIIRQIINSKVQPDPKVCHESLMDQIKKGATLRRAKTTNDRSAPKIC</sequence>
<dbReference type="GO" id="GO:0005543">
    <property type="term" value="F:phospholipid binding"/>
    <property type="evidence" value="ECO:0007669"/>
    <property type="project" value="TreeGrafter"/>
</dbReference>
<dbReference type="GO" id="GO:0003779">
    <property type="term" value="F:actin binding"/>
    <property type="evidence" value="ECO:0007669"/>
    <property type="project" value="InterPro"/>
</dbReference>
<dbReference type="OrthoDB" id="10061327at2759"/>
<gene>
    <name evidence="3" type="ORF">PHYEVI_LOCUS1014</name>
</gene>